<dbReference type="InterPro" id="IPR011161">
    <property type="entry name" value="MHC_I-like_Ag-recog"/>
</dbReference>
<dbReference type="Pfam" id="PF00129">
    <property type="entry name" value="MHC_I"/>
    <property type="match status" value="1"/>
</dbReference>
<protein>
    <submittedName>
        <fullName evidence="6">Major histocompatibility complex class I-related gene protein</fullName>
    </submittedName>
</protein>
<evidence type="ECO:0000313" key="7">
    <source>
        <dbReference type="Proteomes" id="UP000503349"/>
    </source>
</evidence>
<dbReference type="Pfam" id="PF07654">
    <property type="entry name" value="C1-set"/>
    <property type="match status" value="1"/>
</dbReference>
<dbReference type="InterPro" id="IPR037055">
    <property type="entry name" value="MHC_I-like_Ag-recog_sf"/>
</dbReference>
<comment type="similarity">
    <text evidence="2">Belongs to the MHC class I family.</text>
</comment>
<keyword evidence="4" id="KW-0732">Signal</keyword>
<feature type="domain" description="Ig-like" evidence="5">
    <location>
        <begin position="204"/>
        <end position="278"/>
    </location>
</feature>
<feature type="signal peptide" evidence="4">
    <location>
        <begin position="1"/>
        <end position="20"/>
    </location>
</feature>
<dbReference type="CDD" id="cd07698">
    <property type="entry name" value="IgC1_MHC_I_alpha3"/>
    <property type="match status" value="1"/>
</dbReference>
<dbReference type="EMBL" id="CM015712">
    <property type="protein sequence ID" value="KAF3707075.1"/>
    <property type="molecule type" value="Genomic_DNA"/>
</dbReference>
<dbReference type="GO" id="GO:0005615">
    <property type="term" value="C:extracellular space"/>
    <property type="evidence" value="ECO:0007669"/>
    <property type="project" value="TreeGrafter"/>
</dbReference>
<reference evidence="7" key="2">
    <citation type="submission" date="2019-02" db="EMBL/GenBank/DDBJ databases">
        <title>Opniocepnalus argus Var Kimnra genome.</title>
        <authorList>
            <person name="Zhou C."/>
            <person name="Xiao S."/>
        </authorList>
    </citation>
    <scope>NUCLEOTIDE SEQUENCE [LARGE SCALE GENOMIC DNA]</scope>
</reference>
<feature type="chain" id="PRO_5026357213" evidence="4">
    <location>
        <begin position="21"/>
        <end position="351"/>
    </location>
</feature>
<dbReference type="InterPro" id="IPR011162">
    <property type="entry name" value="MHC_I/II-like_Ag-recog"/>
</dbReference>
<dbReference type="InterPro" id="IPR001039">
    <property type="entry name" value="MHC_I_a_a1/a2"/>
</dbReference>
<evidence type="ECO:0000313" key="6">
    <source>
        <dbReference type="EMBL" id="KAF3707075.1"/>
    </source>
</evidence>
<dbReference type="InterPro" id="IPR003597">
    <property type="entry name" value="Ig_C1-set"/>
</dbReference>
<reference evidence="6 7" key="1">
    <citation type="submission" date="2019-02" db="EMBL/GenBank/DDBJ databases">
        <title>Opniocepnalus argus genome.</title>
        <authorList>
            <person name="Zhou C."/>
            <person name="Xiao S."/>
        </authorList>
    </citation>
    <scope>NUCLEOTIDE SEQUENCE [LARGE SCALE GENOMIC DNA]</scope>
    <source>
        <strain evidence="6">OARG1902GOOAL</strain>
        <tissue evidence="6">Muscle</tissue>
    </source>
</reference>
<dbReference type="SUPFAM" id="SSF54452">
    <property type="entry name" value="MHC antigen-recognition domain"/>
    <property type="match status" value="1"/>
</dbReference>
<feature type="transmembrane region" description="Helical" evidence="3">
    <location>
        <begin position="310"/>
        <end position="331"/>
    </location>
</feature>
<accession>A0A6G1QX25</accession>
<keyword evidence="3" id="KW-0472">Membrane</keyword>
<dbReference type="Proteomes" id="UP000503349">
    <property type="component" value="Chromosome 1"/>
</dbReference>
<dbReference type="SUPFAM" id="SSF48726">
    <property type="entry name" value="Immunoglobulin"/>
    <property type="match status" value="1"/>
</dbReference>
<dbReference type="SMART" id="SM00407">
    <property type="entry name" value="IGc1"/>
    <property type="match status" value="1"/>
</dbReference>
<evidence type="ECO:0000256" key="1">
    <source>
        <dbReference type="ARBA" id="ARBA00023180"/>
    </source>
</evidence>
<organism evidence="6 7">
    <name type="scientific">Channa argus</name>
    <name type="common">Northern snakehead</name>
    <name type="synonym">Ophicephalus argus</name>
    <dbReference type="NCBI Taxonomy" id="215402"/>
    <lineage>
        <taxon>Eukaryota</taxon>
        <taxon>Metazoa</taxon>
        <taxon>Chordata</taxon>
        <taxon>Craniata</taxon>
        <taxon>Vertebrata</taxon>
        <taxon>Euteleostomi</taxon>
        <taxon>Actinopterygii</taxon>
        <taxon>Neopterygii</taxon>
        <taxon>Teleostei</taxon>
        <taxon>Neoteleostei</taxon>
        <taxon>Acanthomorphata</taxon>
        <taxon>Anabantaria</taxon>
        <taxon>Anabantiformes</taxon>
        <taxon>Channoidei</taxon>
        <taxon>Channidae</taxon>
        <taxon>Channa</taxon>
    </lineage>
</organism>
<dbReference type="Gene3D" id="3.30.500.10">
    <property type="entry name" value="MHC class I-like antigen recognition-like"/>
    <property type="match status" value="1"/>
</dbReference>
<dbReference type="PRINTS" id="PR01638">
    <property type="entry name" value="MHCCLASSI"/>
</dbReference>
<keyword evidence="3" id="KW-0812">Transmembrane</keyword>
<dbReference type="Gene3D" id="2.60.40.10">
    <property type="entry name" value="Immunoglobulins"/>
    <property type="match status" value="1"/>
</dbReference>
<dbReference type="AlphaFoldDB" id="A0A6G1QX25"/>
<dbReference type="InterPro" id="IPR007110">
    <property type="entry name" value="Ig-like_dom"/>
</dbReference>
<dbReference type="GO" id="GO:0006955">
    <property type="term" value="P:immune response"/>
    <property type="evidence" value="ECO:0007669"/>
    <property type="project" value="TreeGrafter"/>
</dbReference>
<dbReference type="PROSITE" id="PS50835">
    <property type="entry name" value="IG_LIKE"/>
    <property type="match status" value="1"/>
</dbReference>
<dbReference type="InterPro" id="IPR013783">
    <property type="entry name" value="Ig-like_fold"/>
</dbReference>
<gene>
    <name evidence="6" type="ORF">EXN66_Car000248</name>
</gene>
<dbReference type="GO" id="GO:0009897">
    <property type="term" value="C:external side of plasma membrane"/>
    <property type="evidence" value="ECO:0007669"/>
    <property type="project" value="TreeGrafter"/>
</dbReference>
<keyword evidence="3" id="KW-1133">Transmembrane helix</keyword>
<proteinExistence type="inferred from homology"/>
<evidence type="ECO:0000256" key="3">
    <source>
        <dbReference type="SAM" id="Phobius"/>
    </source>
</evidence>
<keyword evidence="7" id="KW-1185">Reference proteome</keyword>
<evidence type="ECO:0000259" key="5">
    <source>
        <dbReference type="PROSITE" id="PS50835"/>
    </source>
</evidence>
<dbReference type="PANTHER" id="PTHR16675:SF237">
    <property type="entry name" value="MHC CLASS I ANTIGEN TRANSCRIPT VARIANT 1-RELATED"/>
    <property type="match status" value="1"/>
</dbReference>
<name>A0A6G1QX25_CHAAH</name>
<dbReference type="InterPro" id="IPR036179">
    <property type="entry name" value="Ig-like_dom_sf"/>
</dbReference>
<keyword evidence="1" id="KW-0325">Glycoprotein</keyword>
<evidence type="ECO:0000256" key="4">
    <source>
        <dbReference type="SAM" id="SignalP"/>
    </source>
</evidence>
<sequence length="351" mass="40624">MYVQPMELVFLLLFLPDTHSVKNTLTYFFTTSSGLQTIPEFTTIAVVDGVQVGYCDSNNRTAQPKVDWITKFTDDDPQHLEWNTQGCRDVCDESKALIEDLNQHFNQSGGVHILQEFYGCEVDDKTEELHGFDRYSYDGEDFTTFDLRTLTWAYTEKAATFQTKWERLYSEVEVNNNFLKTICPQWLKSYMDYGRSYLQRKVPPSVSLLQKSPSSSVSCHATGFYPDRATMFWRKDEEELHEDVDHGEILPNHDGTFQMRVDLKLSLLLHEDWSRYECVFQLSGLEDDIITKLDKGAVRSNGERHINTTLLIVMMFFLVLILIAAAGFMFYKKKTAPVGSFELFERLNSET</sequence>
<dbReference type="InterPro" id="IPR050208">
    <property type="entry name" value="MHC_class-I_related"/>
</dbReference>
<evidence type="ECO:0000256" key="2">
    <source>
        <dbReference type="RuleBase" id="RU004439"/>
    </source>
</evidence>
<dbReference type="FunFam" id="2.60.40.10:FF:000943">
    <property type="entry name" value="Classical MHC class I molecule, alpha-chain"/>
    <property type="match status" value="1"/>
</dbReference>
<dbReference type="PANTHER" id="PTHR16675">
    <property type="entry name" value="MHC CLASS I-RELATED"/>
    <property type="match status" value="1"/>
</dbReference>